<name>A0A3E2B3E4_9FIRM</name>
<keyword evidence="9" id="KW-1185">Reference proteome</keyword>
<feature type="transmembrane region" description="Helical" evidence="6">
    <location>
        <begin position="662"/>
        <end position="686"/>
    </location>
</feature>
<dbReference type="Proteomes" id="UP000260649">
    <property type="component" value="Unassembled WGS sequence"/>
</dbReference>
<gene>
    <name evidence="8" type="ORF">DV520_06740</name>
</gene>
<feature type="transmembrane region" description="Helical" evidence="6">
    <location>
        <begin position="17"/>
        <end position="38"/>
    </location>
</feature>
<feature type="transmembrane region" description="Helical" evidence="6">
    <location>
        <begin position="58"/>
        <end position="81"/>
    </location>
</feature>
<keyword evidence="4 6" id="KW-1133">Transmembrane helix</keyword>
<keyword evidence="2" id="KW-1003">Cell membrane</keyword>
<keyword evidence="5 6" id="KW-0472">Membrane</keyword>
<dbReference type="InterPro" id="IPR003838">
    <property type="entry name" value="ABC3_permease_C"/>
</dbReference>
<dbReference type="Pfam" id="PF02687">
    <property type="entry name" value="FtsX"/>
    <property type="match status" value="1"/>
</dbReference>
<feature type="transmembrane region" description="Helical" evidence="6">
    <location>
        <begin position="306"/>
        <end position="326"/>
    </location>
</feature>
<evidence type="ECO:0000313" key="8">
    <source>
        <dbReference type="EMBL" id="RFT06486.1"/>
    </source>
</evidence>
<feature type="transmembrane region" description="Helical" evidence="6">
    <location>
        <begin position="706"/>
        <end position="726"/>
    </location>
</feature>
<evidence type="ECO:0000256" key="1">
    <source>
        <dbReference type="ARBA" id="ARBA00004651"/>
    </source>
</evidence>
<dbReference type="RefSeq" id="WP_117142230.1">
    <property type="nucleotide sequence ID" value="NZ_CAKXKJ010000016.1"/>
</dbReference>
<feature type="transmembrane region" description="Helical" evidence="6">
    <location>
        <begin position="155"/>
        <end position="175"/>
    </location>
</feature>
<evidence type="ECO:0000313" key="9">
    <source>
        <dbReference type="Proteomes" id="UP000260649"/>
    </source>
</evidence>
<evidence type="ECO:0000256" key="2">
    <source>
        <dbReference type="ARBA" id="ARBA00022475"/>
    </source>
</evidence>
<sequence length="733" mass="80024">MLCKLILRNVHRSARDYGIYLVTLILSVGMFYGFLSLSSSHYQAALPRSIHLELLERGMQVAIPVLGLLLLFLLSYVNAHLLRAKQKSFAVQTILGMERRTVALLFFGETLLLGSLAILAGIALGAFLSQLASFAVFRAFGESYRLQPGLFPDTLAQTLLFFGGIFLVVGLRNLVLVRRLPVLSMLQADRKTESFPLRTQMRGWIPAVLLVSTAAGGLILSLLSRLSFPLPWLLALLLVLGAALWNLVTGIWFLRACRNGGGERPLFLLSLGALLAGGGLLALYPLMKSLVRQGALQAYLTMPPLLALLLVVFALVGLFSTLSWSLSRSLRPPKPRYYRNLFLLGQLKSRLGSGAKTMGVITVVLTAALVCFTLLPLLAVRIQGYQQVLSVYEVQVGTIYTAQEDALPTGPLDDQFLTDTLNQGGYPVTGTASGALYLLRREDLKCKDRDLPLLAVSLSSYNQLRALSGLPPLSLAADQYGVAWSNTTPASTIDGFQQTAPVLTAGGSRLHKAPALDCQDSVGISLFTSQTEAVYILPDAACQGLTMATTFYAANTAQPLSYSFAQSFDQIAAAHQQSLGRFAPENLYVRLHTLQANEGVSNLLLLSLVGTYAGGILMISCLTLLAVQQLTDARQQRRRFQTAIHLGMAAEDRDQVIRRQMLFWFGLPVAAAVLCSLGILVFFIGINYEDFTAYLPLSRMFLLSALTYGSFLLLLLCYFTATYHLFRRAMAAP</sequence>
<evidence type="ECO:0000259" key="7">
    <source>
        <dbReference type="Pfam" id="PF02687"/>
    </source>
</evidence>
<feature type="domain" description="ABC3 transporter permease C-terminal" evidence="7">
    <location>
        <begin position="66"/>
        <end position="171"/>
    </location>
</feature>
<dbReference type="AlphaFoldDB" id="A0A3E2B3E4"/>
<dbReference type="OrthoDB" id="9781780at2"/>
<dbReference type="PANTHER" id="PTHR46795">
    <property type="entry name" value="ABC TRANSPORTER PERMEASE-RELATED-RELATED"/>
    <property type="match status" value="1"/>
</dbReference>
<feature type="transmembrane region" description="Helical" evidence="6">
    <location>
        <begin position="230"/>
        <end position="254"/>
    </location>
</feature>
<evidence type="ECO:0000256" key="4">
    <source>
        <dbReference type="ARBA" id="ARBA00022989"/>
    </source>
</evidence>
<evidence type="ECO:0000256" key="6">
    <source>
        <dbReference type="SAM" id="Phobius"/>
    </source>
</evidence>
<feature type="transmembrane region" description="Helical" evidence="6">
    <location>
        <begin position="102"/>
        <end position="135"/>
    </location>
</feature>
<dbReference type="GO" id="GO:0005886">
    <property type="term" value="C:plasma membrane"/>
    <property type="evidence" value="ECO:0007669"/>
    <property type="project" value="UniProtKB-SubCell"/>
</dbReference>
<feature type="transmembrane region" description="Helical" evidence="6">
    <location>
        <begin position="266"/>
        <end position="286"/>
    </location>
</feature>
<dbReference type="InterPro" id="IPR052536">
    <property type="entry name" value="ABC-4_Integral_Memb_Prot"/>
</dbReference>
<evidence type="ECO:0000256" key="3">
    <source>
        <dbReference type="ARBA" id="ARBA00022692"/>
    </source>
</evidence>
<dbReference type="GeneID" id="97995426"/>
<dbReference type="EMBL" id="QQRQ01000009">
    <property type="protein sequence ID" value="RFT06486.1"/>
    <property type="molecule type" value="Genomic_DNA"/>
</dbReference>
<protein>
    <submittedName>
        <fullName evidence="8">ABC transporter permease</fullName>
    </submittedName>
</protein>
<organism evidence="8 9">
    <name type="scientific">Evtepia gabavorous</name>
    <dbReference type="NCBI Taxonomy" id="2211183"/>
    <lineage>
        <taxon>Bacteria</taxon>
        <taxon>Bacillati</taxon>
        <taxon>Bacillota</taxon>
        <taxon>Clostridia</taxon>
        <taxon>Eubacteriales</taxon>
        <taxon>Evtepia</taxon>
    </lineage>
</organism>
<feature type="transmembrane region" description="Helical" evidence="6">
    <location>
        <begin position="603"/>
        <end position="627"/>
    </location>
</feature>
<dbReference type="PANTHER" id="PTHR46795:SF3">
    <property type="entry name" value="ABC TRANSPORTER PERMEASE"/>
    <property type="match status" value="1"/>
</dbReference>
<comment type="caution">
    <text evidence="8">The sequence shown here is derived from an EMBL/GenBank/DDBJ whole genome shotgun (WGS) entry which is preliminary data.</text>
</comment>
<proteinExistence type="predicted"/>
<keyword evidence="3 6" id="KW-0812">Transmembrane</keyword>
<accession>A0A3E2B3E4</accession>
<reference evidence="8 9" key="1">
    <citation type="submission" date="2018-07" db="EMBL/GenBank/DDBJ databases">
        <title>GABA Modulating Bacteria of the Human Gut Microbiota.</title>
        <authorList>
            <person name="Strandwitz P."/>
            <person name="Kim K.H."/>
            <person name="Terekhova D."/>
            <person name="Liu J.K."/>
            <person name="Sharma A."/>
            <person name="Levering J."/>
            <person name="Mcdonald D."/>
            <person name="Dietrich D."/>
            <person name="Ramadhar T.R."/>
            <person name="Lekbua A."/>
            <person name="Mroue N."/>
            <person name="Liston C."/>
            <person name="Stewart E.J."/>
            <person name="Dubin M.J."/>
            <person name="Zengler K."/>
            <person name="Knight R."/>
            <person name="Gilbert J.A."/>
            <person name="Clardy J."/>
            <person name="Lewis K."/>
        </authorList>
    </citation>
    <scope>NUCLEOTIDE SEQUENCE [LARGE SCALE GENOMIC DNA]</scope>
    <source>
        <strain evidence="8 9">KLE1738</strain>
    </source>
</reference>
<comment type="subcellular location">
    <subcellularLocation>
        <location evidence="1">Cell membrane</location>
        <topology evidence="1">Multi-pass membrane protein</topology>
    </subcellularLocation>
</comment>
<feature type="transmembrane region" description="Helical" evidence="6">
    <location>
        <begin position="358"/>
        <end position="379"/>
    </location>
</feature>
<feature type="transmembrane region" description="Helical" evidence="6">
    <location>
        <begin position="204"/>
        <end position="224"/>
    </location>
</feature>
<evidence type="ECO:0000256" key="5">
    <source>
        <dbReference type="ARBA" id="ARBA00023136"/>
    </source>
</evidence>